<dbReference type="InterPro" id="IPR015797">
    <property type="entry name" value="NUDIX_hydrolase-like_dom_sf"/>
</dbReference>
<feature type="domain" description="Nudix hydrolase" evidence="3">
    <location>
        <begin position="1"/>
        <end position="124"/>
    </location>
</feature>
<dbReference type="CDD" id="cd04690">
    <property type="entry name" value="NUDIX_Hydrolase"/>
    <property type="match status" value="1"/>
</dbReference>
<protein>
    <submittedName>
        <fullName evidence="4">NUDIX domain-containing protein</fullName>
    </submittedName>
</protein>
<dbReference type="PANTHER" id="PTHR43046:SF2">
    <property type="entry name" value="8-OXO-DGTP DIPHOSPHATASE-RELATED"/>
    <property type="match status" value="1"/>
</dbReference>
<sequence length="130" mass="14283">MIDKVAWVLLEDGKLLGTRSHGKEAFYLPGGKREPGESDTDALLREIAEELTVELVPGTFHNVGTYEAPAHDRAGVTVRMTCYTADYKGTLRPSAEIAEIAWLTHADRDRVSAANRLVLDTLHTQGLLIP</sequence>
<evidence type="ECO:0000256" key="1">
    <source>
        <dbReference type="ARBA" id="ARBA00001946"/>
    </source>
</evidence>
<evidence type="ECO:0000313" key="4">
    <source>
        <dbReference type="EMBL" id="MFD1930213.1"/>
    </source>
</evidence>
<evidence type="ECO:0000259" key="3">
    <source>
        <dbReference type="PROSITE" id="PS51462"/>
    </source>
</evidence>
<dbReference type="PROSITE" id="PS51462">
    <property type="entry name" value="NUDIX"/>
    <property type="match status" value="1"/>
</dbReference>
<dbReference type="InterPro" id="IPR000086">
    <property type="entry name" value="NUDIX_hydrolase_dom"/>
</dbReference>
<dbReference type="InterPro" id="IPR020084">
    <property type="entry name" value="NUDIX_hydrolase_CS"/>
</dbReference>
<dbReference type="SUPFAM" id="SSF55811">
    <property type="entry name" value="Nudix"/>
    <property type="match status" value="1"/>
</dbReference>
<proteinExistence type="predicted"/>
<dbReference type="RefSeq" id="WP_379568407.1">
    <property type="nucleotide sequence ID" value="NZ_JBHUFV010000003.1"/>
</dbReference>
<dbReference type="PROSITE" id="PS00893">
    <property type="entry name" value="NUDIX_BOX"/>
    <property type="match status" value="1"/>
</dbReference>
<comment type="caution">
    <text evidence="4">The sequence shown here is derived from an EMBL/GenBank/DDBJ whole genome shotgun (WGS) entry which is preliminary data.</text>
</comment>
<organism evidence="4 5">
    <name type="scientific">Nonomuraea mangrovi</name>
    <dbReference type="NCBI Taxonomy" id="2316207"/>
    <lineage>
        <taxon>Bacteria</taxon>
        <taxon>Bacillati</taxon>
        <taxon>Actinomycetota</taxon>
        <taxon>Actinomycetes</taxon>
        <taxon>Streptosporangiales</taxon>
        <taxon>Streptosporangiaceae</taxon>
        <taxon>Nonomuraea</taxon>
    </lineage>
</organism>
<evidence type="ECO:0000313" key="5">
    <source>
        <dbReference type="Proteomes" id="UP001597368"/>
    </source>
</evidence>
<comment type="cofactor">
    <cofactor evidence="1">
        <name>Mg(2+)</name>
        <dbReference type="ChEBI" id="CHEBI:18420"/>
    </cofactor>
</comment>
<accession>A0ABW4SL13</accession>
<dbReference type="EMBL" id="JBHUFV010000003">
    <property type="protein sequence ID" value="MFD1930213.1"/>
    <property type="molecule type" value="Genomic_DNA"/>
</dbReference>
<gene>
    <name evidence="4" type="ORF">ACFSKW_01860</name>
</gene>
<dbReference type="Gene3D" id="3.90.79.10">
    <property type="entry name" value="Nucleoside Triphosphate Pyrophosphohydrolase"/>
    <property type="match status" value="1"/>
</dbReference>
<evidence type="ECO:0000256" key="2">
    <source>
        <dbReference type="ARBA" id="ARBA00022801"/>
    </source>
</evidence>
<keyword evidence="5" id="KW-1185">Reference proteome</keyword>
<dbReference type="PANTHER" id="PTHR43046">
    <property type="entry name" value="GDP-MANNOSE MANNOSYL HYDROLASE"/>
    <property type="match status" value="1"/>
</dbReference>
<keyword evidence="2" id="KW-0378">Hydrolase</keyword>
<dbReference type="Proteomes" id="UP001597368">
    <property type="component" value="Unassembled WGS sequence"/>
</dbReference>
<dbReference type="Pfam" id="PF00293">
    <property type="entry name" value="NUDIX"/>
    <property type="match status" value="1"/>
</dbReference>
<reference evidence="5" key="1">
    <citation type="journal article" date="2019" name="Int. J. Syst. Evol. Microbiol.">
        <title>The Global Catalogue of Microorganisms (GCM) 10K type strain sequencing project: providing services to taxonomists for standard genome sequencing and annotation.</title>
        <authorList>
            <consortium name="The Broad Institute Genomics Platform"/>
            <consortium name="The Broad Institute Genome Sequencing Center for Infectious Disease"/>
            <person name="Wu L."/>
            <person name="Ma J."/>
        </authorList>
    </citation>
    <scope>NUCLEOTIDE SEQUENCE [LARGE SCALE GENOMIC DNA]</scope>
    <source>
        <strain evidence="5">ICMP 6774ER</strain>
    </source>
</reference>
<name>A0ABW4SL13_9ACTN</name>